<dbReference type="SUPFAM" id="SSF48403">
    <property type="entry name" value="Ankyrin repeat"/>
    <property type="match status" value="1"/>
</dbReference>
<evidence type="ECO:0000313" key="2">
    <source>
        <dbReference type="EMBL" id="OBR02287.1"/>
    </source>
</evidence>
<keyword evidence="1" id="KW-0732">Signal</keyword>
<accession>A0A1B7XRA8</accession>
<organism evidence="2 3">
    <name type="scientific">Colletotrichum higginsianum (strain IMI 349063)</name>
    <name type="common">Crucifer anthracnose fungus</name>
    <dbReference type="NCBI Taxonomy" id="759273"/>
    <lineage>
        <taxon>Eukaryota</taxon>
        <taxon>Fungi</taxon>
        <taxon>Dikarya</taxon>
        <taxon>Ascomycota</taxon>
        <taxon>Pezizomycotina</taxon>
        <taxon>Sordariomycetes</taxon>
        <taxon>Hypocreomycetidae</taxon>
        <taxon>Glomerellales</taxon>
        <taxon>Glomerellaceae</taxon>
        <taxon>Colletotrichum</taxon>
        <taxon>Colletotrichum destructivum species complex</taxon>
    </lineage>
</organism>
<sequence>MQPIKILLSLFLLLSLAASVTSFVSKIPKCATQPLQTPHLWPTSRDEAFTASPNIGHRLLWLATKASHAPAIEALLDAGASPLGVDELGNPSRRTFVAASIRGDVRIVELLVEAGVDPNMFLIGGQDVQPDWYTCPELEAWQHGYCQPSPCESTYQYEKITTPITLAVEKSRTALVEWLFKTGQIHLSKRGYYRKLEGSLLEMAAGISHLPTFEVLMQHCDLKNGTDNDQHHFRVSTLLYRAGGTGDFDFIH</sequence>
<dbReference type="OrthoDB" id="341259at2759"/>
<evidence type="ECO:0000256" key="1">
    <source>
        <dbReference type="SAM" id="SignalP"/>
    </source>
</evidence>
<proteinExistence type="predicted"/>
<comment type="caution">
    <text evidence="2">The sequence shown here is derived from an EMBL/GenBank/DDBJ whole genome shotgun (WGS) entry which is preliminary data.</text>
</comment>
<dbReference type="KEGG" id="chig:CH63R_13513"/>
<feature type="chain" id="PRO_5008600987" evidence="1">
    <location>
        <begin position="23"/>
        <end position="252"/>
    </location>
</feature>
<keyword evidence="3" id="KW-1185">Reference proteome</keyword>
<reference evidence="3" key="1">
    <citation type="journal article" date="2017" name="BMC Genomics">
        <title>Gapless genome assembly of Colletotrichum higginsianum reveals chromosome structure and association of transposable elements with secondary metabolite gene clusters.</title>
        <authorList>
            <person name="Dallery J.-F."/>
            <person name="Lapalu N."/>
            <person name="Zampounis A."/>
            <person name="Pigne S."/>
            <person name="Luyten I."/>
            <person name="Amselem J."/>
            <person name="Wittenberg A.H.J."/>
            <person name="Zhou S."/>
            <person name="de Queiroz M.V."/>
            <person name="Robin G.P."/>
            <person name="Auger A."/>
            <person name="Hainaut M."/>
            <person name="Henrissat B."/>
            <person name="Kim K.-T."/>
            <person name="Lee Y.-H."/>
            <person name="Lespinet O."/>
            <person name="Schwartz D.C."/>
            <person name="Thon M.R."/>
            <person name="O'Connell R.J."/>
        </authorList>
    </citation>
    <scope>NUCLEOTIDE SEQUENCE [LARGE SCALE GENOMIC DNA]</scope>
    <source>
        <strain evidence="3">IMI 349063</strain>
    </source>
</reference>
<protein>
    <submittedName>
        <fullName evidence="2">Uncharacterized protein</fullName>
    </submittedName>
</protein>
<dbReference type="Proteomes" id="UP000092177">
    <property type="component" value="Chromosome 10"/>
</dbReference>
<dbReference type="Gene3D" id="1.25.40.20">
    <property type="entry name" value="Ankyrin repeat-containing domain"/>
    <property type="match status" value="1"/>
</dbReference>
<gene>
    <name evidence="2" type="ORF">CH63R_13513</name>
</gene>
<dbReference type="VEuPathDB" id="FungiDB:CH63R_13513"/>
<dbReference type="InterPro" id="IPR036770">
    <property type="entry name" value="Ankyrin_rpt-contain_sf"/>
</dbReference>
<dbReference type="RefSeq" id="XP_018150805.1">
    <property type="nucleotide sequence ID" value="XM_018308487.1"/>
</dbReference>
<dbReference type="AlphaFoldDB" id="A0A1B7XRA8"/>
<dbReference type="GeneID" id="28872594"/>
<dbReference type="EMBL" id="LTAN01000010">
    <property type="protein sequence ID" value="OBR02287.1"/>
    <property type="molecule type" value="Genomic_DNA"/>
</dbReference>
<name>A0A1B7XRA8_COLHI</name>
<feature type="signal peptide" evidence="1">
    <location>
        <begin position="1"/>
        <end position="22"/>
    </location>
</feature>
<evidence type="ECO:0000313" key="3">
    <source>
        <dbReference type="Proteomes" id="UP000092177"/>
    </source>
</evidence>